<reference evidence="1" key="1">
    <citation type="submission" date="2020-05" db="EMBL/GenBank/DDBJ databases">
        <authorList>
            <person name="Chiriac C."/>
            <person name="Salcher M."/>
            <person name="Ghai R."/>
            <person name="Kavagutti S V."/>
        </authorList>
    </citation>
    <scope>NUCLEOTIDE SEQUENCE</scope>
</reference>
<dbReference type="EMBL" id="CAFBLK010000041">
    <property type="protein sequence ID" value="CAB4859747.1"/>
    <property type="molecule type" value="Genomic_DNA"/>
</dbReference>
<proteinExistence type="predicted"/>
<dbReference type="AlphaFoldDB" id="A0A6J7CN10"/>
<organism evidence="1">
    <name type="scientific">freshwater metagenome</name>
    <dbReference type="NCBI Taxonomy" id="449393"/>
    <lineage>
        <taxon>unclassified sequences</taxon>
        <taxon>metagenomes</taxon>
        <taxon>ecological metagenomes</taxon>
    </lineage>
</organism>
<name>A0A6J7CN10_9ZZZZ</name>
<protein>
    <submittedName>
        <fullName evidence="1">Unannotated protein</fullName>
    </submittedName>
</protein>
<sequence>MNGLVKEIDTDKRKIGWGIIWLLDEAANVAIGANISNAKLAWVINVGQENLCCWGIGTAGSACLSEVGDKICEVLLEHVVAEVHHEVVVA</sequence>
<accession>A0A6J7CN10</accession>
<evidence type="ECO:0000313" key="1">
    <source>
        <dbReference type="EMBL" id="CAB4859747.1"/>
    </source>
</evidence>
<gene>
    <name evidence="1" type="ORF">UFOPK3317_00339</name>
</gene>